<dbReference type="AlphaFoldDB" id="A0A402CZL4"/>
<reference evidence="1 2" key="1">
    <citation type="journal article" date="2019" name="Int. J. Syst. Evol. Microbiol.">
        <title>Capsulimonas corticalis gen. nov., sp. nov., an aerobic capsulated bacterium, of a novel bacterial order, Capsulimonadales ord. nov., of the class Armatimonadia of the phylum Armatimonadetes.</title>
        <authorList>
            <person name="Li J."/>
            <person name="Kudo C."/>
            <person name="Tonouchi A."/>
        </authorList>
    </citation>
    <scope>NUCLEOTIDE SEQUENCE [LARGE SCALE GENOMIC DNA]</scope>
    <source>
        <strain evidence="1 2">AX-7</strain>
    </source>
</reference>
<protein>
    <submittedName>
        <fullName evidence="1">Uncharacterized protein</fullName>
    </submittedName>
</protein>
<keyword evidence="2" id="KW-1185">Reference proteome</keyword>
<evidence type="ECO:0000313" key="1">
    <source>
        <dbReference type="EMBL" id="BDI33934.1"/>
    </source>
</evidence>
<name>A0A402CZL4_9BACT</name>
<proteinExistence type="predicted"/>
<dbReference type="InterPro" id="IPR043472">
    <property type="entry name" value="Macro_dom-like"/>
</dbReference>
<accession>A0A402CZL4</accession>
<dbReference type="Gene3D" id="3.40.220.10">
    <property type="entry name" value="Leucine Aminopeptidase, subunit E, domain 1"/>
    <property type="match status" value="1"/>
</dbReference>
<dbReference type="KEGG" id="ccot:CCAX7_59850"/>
<organism evidence="1 2">
    <name type="scientific">Capsulimonas corticalis</name>
    <dbReference type="NCBI Taxonomy" id="2219043"/>
    <lineage>
        <taxon>Bacteria</taxon>
        <taxon>Bacillati</taxon>
        <taxon>Armatimonadota</taxon>
        <taxon>Armatimonadia</taxon>
        <taxon>Capsulimonadales</taxon>
        <taxon>Capsulimonadaceae</taxon>
        <taxon>Capsulimonas</taxon>
    </lineage>
</organism>
<evidence type="ECO:0000313" key="2">
    <source>
        <dbReference type="Proteomes" id="UP000287394"/>
    </source>
</evidence>
<sequence length="78" mass="8511">MLGQYGIRRKNGVPPIRYEAVAEGLGRVADFARTHYATVHMPRIGCGLSGGTWDKIEPIIEVDLVSKGVAVVVYDLAR</sequence>
<dbReference type="EMBL" id="AP025739">
    <property type="protein sequence ID" value="BDI33934.1"/>
    <property type="molecule type" value="Genomic_DNA"/>
</dbReference>
<dbReference type="Proteomes" id="UP000287394">
    <property type="component" value="Chromosome"/>
</dbReference>
<gene>
    <name evidence="1" type="ORF">CCAX7_59850</name>
</gene>
<dbReference type="SUPFAM" id="SSF52949">
    <property type="entry name" value="Macro domain-like"/>
    <property type="match status" value="1"/>
</dbReference>